<keyword evidence="3" id="KW-1185">Reference proteome</keyword>
<dbReference type="SUPFAM" id="SSF51735">
    <property type="entry name" value="NAD(P)-binding Rossmann-fold domains"/>
    <property type="match status" value="1"/>
</dbReference>
<evidence type="ECO:0000313" key="3">
    <source>
        <dbReference type="Proteomes" id="UP000494255"/>
    </source>
</evidence>
<keyword evidence="2" id="KW-0560">Oxidoreductase</keyword>
<organism evidence="2 3">
    <name type="scientific">Paraburkholderia sediminicola</name>
    <dbReference type="NCBI Taxonomy" id="458836"/>
    <lineage>
        <taxon>Bacteria</taxon>
        <taxon>Pseudomonadati</taxon>
        <taxon>Pseudomonadota</taxon>
        <taxon>Betaproteobacteria</taxon>
        <taxon>Burkholderiales</taxon>
        <taxon>Burkholderiaceae</taxon>
        <taxon>Paraburkholderia</taxon>
    </lineage>
</organism>
<dbReference type="Proteomes" id="UP000494255">
    <property type="component" value="Unassembled WGS sequence"/>
</dbReference>
<dbReference type="Pfam" id="PF05368">
    <property type="entry name" value="NmrA"/>
    <property type="match status" value="1"/>
</dbReference>
<dbReference type="EC" id="1.7.-.-" evidence="2"/>
<dbReference type="InterPro" id="IPR008030">
    <property type="entry name" value="NmrA-like"/>
</dbReference>
<accession>A0A6J5BK60</accession>
<dbReference type="Gene3D" id="3.40.50.720">
    <property type="entry name" value="NAD(P)-binding Rossmann-like Domain"/>
    <property type="match status" value="1"/>
</dbReference>
<protein>
    <submittedName>
        <fullName evidence="2">NAD(P)H azoreductase</fullName>
        <ecNumber evidence="2">1.7.-.-</ecNumber>
    </submittedName>
</protein>
<feature type="domain" description="NmrA-like" evidence="1">
    <location>
        <begin position="2"/>
        <end position="253"/>
    </location>
</feature>
<dbReference type="AlphaFoldDB" id="A0A6J5BK60"/>
<evidence type="ECO:0000313" key="2">
    <source>
        <dbReference type="EMBL" id="CAB3707118.1"/>
    </source>
</evidence>
<dbReference type="RefSeq" id="WP_175051968.1">
    <property type="nucleotide sequence ID" value="NZ_CADIKC010000005.1"/>
</dbReference>
<sequence length="294" mass="31700">MTILVTGATGTVGSKVLHFLNGGGADVRALTRSPDKAKLPAGVTAVQGDLGDVDSIRAAMNGVSTLFLVVGNTTDELSKAMLTLNVARDAKVKGIVYLSVFKGEDYADVPHFASKVVIERMIEVYDLPATILRPCYFFQNDAQQKDALLTHSVYGMPIGRTGLSLVDTRDIGEAAAKELLRREQSATPLPRERYALVGPDVLTGPDLAALWSRQLGYPITYGGDDLAAFEQSLRAVIPNSRAYDIAIMMRRYQIDGAIASTAEIEKLTGLLGHPPRSYSDFARELAAAWKSIQA</sequence>
<evidence type="ECO:0000259" key="1">
    <source>
        <dbReference type="Pfam" id="PF05368"/>
    </source>
</evidence>
<dbReference type="PANTHER" id="PTHR43162">
    <property type="match status" value="1"/>
</dbReference>
<reference evidence="2 3" key="1">
    <citation type="submission" date="2020-04" db="EMBL/GenBank/DDBJ databases">
        <authorList>
            <person name="De Canck E."/>
        </authorList>
    </citation>
    <scope>NUCLEOTIDE SEQUENCE [LARGE SCALE GENOMIC DNA]</scope>
    <source>
        <strain evidence="2 3">LMG 24238</strain>
    </source>
</reference>
<dbReference type="InterPro" id="IPR051604">
    <property type="entry name" value="Ergot_Alk_Oxidoreductase"/>
</dbReference>
<name>A0A6J5BK60_9BURK</name>
<dbReference type="GeneID" id="97042567"/>
<dbReference type="InterPro" id="IPR036291">
    <property type="entry name" value="NAD(P)-bd_dom_sf"/>
</dbReference>
<dbReference type="Gene3D" id="3.90.25.10">
    <property type="entry name" value="UDP-galactose 4-epimerase, domain 1"/>
    <property type="match status" value="1"/>
</dbReference>
<proteinExistence type="predicted"/>
<dbReference type="EMBL" id="CADIKC010000005">
    <property type="protein sequence ID" value="CAB3707118.1"/>
    <property type="molecule type" value="Genomic_DNA"/>
</dbReference>
<dbReference type="GO" id="GO:0016491">
    <property type="term" value="F:oxidoreductase activity"/>
    <property type="evidence" value="ECO:0007669"/>
    <property type="project" value="UniProtKB-KW"/>
</dbReference>
<dbReference type="PANTHER" id="PTHR43162:SF1">
    <property type="entry name" value="PRESTALK A DIFFERENTIATION PROTEIN A"/>
    <property type="match status" value="1"/>
</dbReference>
<gene>
    <name evidence="2" type="primary">azoB_1</name>
    <name evidence="2" type="ORF">LMG24238_03961</name>
</gene>